<dbReference type="RefSeq" id="WP_058155101.1">
    <property type="nucleotide sequence ID" value="NZ_CP162514.1"/>
</dbReference>
<dbReference type="InterPro" id="IPR003329">
    <property type="entry name" value="Cytidylyl_trans"/>
</dbReference>
<dbReference type="SUPFAM" id="SSF53448">
    <property type="entry name" value="Nucleotide-diphospho-sugar transferases"/>
    <property type="match status" value="1"/>
</dbReference>
<sequence>MINAFMQARTGSTRLPNKVLKNLQGLPMFIQQAKRVQRAKLVDNLVIVTSTDESDDIIEQLCNENNLLCFRGSLSNVLSRYFHAELNYPCDAIVRITADCPVIDPELMDYVINSHLKNKNDYTSNCLVATYPDGLDIEVISKKALHNAYKYAEKPSELEHVTPYITSHPDKYKLQNIQSEQDLSAYRWTVDEPNDFELISSIYENLYVKKPNFNYQDILELLSHKPELNLLNSQIARNEGMVKSLKQDKEEGYE</sequence>
<gene>
    <name evidence="1" type="ORF">ABZP26_12000</name>
</gene>
<dbReference type="GO" id="GO:0005829">
    <property type="term" value="C:cytosol"/>
    <property type="evidence" value="ECO:0007669"/>
    <property type="project" value="TreeGrafter"/>
</dbReference>
<dbReference type="EMBL" id="CP162514">
    <property type="protein sequence ID" value="XDH86778.1"/>
    <property type="molecule type" value="Genomic_DNA"/>
</dbReference>
<accession>A0AB39AMV4</accession>
<protein>
    <submittedName>
        <fullName evidence="1">Glycosyltransferase family protein</fullName>
    </submittedName>
</protein>
<dbReference type="PANTHER" id="PTHR42866">
    <property type="entry name" value="3-DEOXY-MANNO-OCTULOSONATE CYTIDYLYLTRANSFERASE"/>
    <property type="match status" value="1"/>
</dbReference>
<name>A0AB39AMV4_9GAMM</name>
<dbReference type="PANTHER" id="PTHR42866:SF1">
    <property type="entry name" value="SPORE COAT POLYSACCHARIDE BIOSYNTHESIS PROTEIN SPSF"/>
    <property type="match status" value="1"/>
</dbReference>
<dbReference type="Gene3D" id="3.90.550.10">
    <property type="entry name" value="Spore Coat Polysaccharide Biosynthesis Protein SpsA, Chain A"/>
    <property type="match status" value="1"/>
</dbReference>
<proteinExistence type="predicted"/>
<evidence type="ECO:0000313" key="1">
    <source>
        <dbReference type="EMBL" id="XDH86778.1"/>
    </source>
</evidence>
<dbReference type="CDD" id="cd02518">
    <property type="entry name" value="GT2_SpsF"/>
    <property type="match status" value="1"/>
</dbReference>
<dbReference type="AlphaFoldDB" id="A0AB39AMV4"/>
<organism evidence="1">
    <name type="scientific">Pseudoalteromonas sp. SD03</name>
    <dbReference type="NCBI Taxonomy" id="3231719"/>
    <lineage>
        <taxon>Bacteria</taxon>
        <taxon>Pseudomonadati</taxon>
        <taxon>Pseudomonadota</taxon>
        <taxon>Gammaproteobacteria</taxon>
        <taxon>Alteromonadales</taxon>
        <taxon>Pseudoalteromonadaceae</taxon>
        <taxon>Pseudoalteromonas</taxon>
    </lineage>
</organism>
<dbReference type="InterPro" id="IPR029044">
    <property type="entry name" value="Nucleotide-diphossugar_trans"/>
</dbReference>
<dbReference type="Pfam" id="PF02348">
    <property type="entry name" value="CTP_transf_3"/>
    <property type="match status" value="1"/>
</dbReference>
<reference evidence="1" key="1">
    <citation type="submission" date="2024-07" db="EMBL/GenBank/DDBJ databases">
        <authorList>
            <person name="Jiang Y."/>
            <person name="Qin Q."/>
        </authorList>
    </citation>
    <scope>NUCLEOTIDE SEQUENCE</scope>
    <source>
        <strain evidence="1">SD03</strain>
    </source>
</reference>